<dbReference type="EMBL" id="LAZR01000105">
    <property type="protein sequence ID" value="KKN91171.1"/>
    <property type="molecule type" value="Genomic_DNA"/>
</dbReference>
<comment type="caution">
    <text evidence="2">The sequence shown here is derived from an EMBL/GenBank/DDBJ whole genome shotgun (WGS) entry which is preliminary data.</text>
</comment>
<evidence type="ECO:0000313" key="2">
    <source>
        <dbReference type="EMBL" id="KKN91171.1"/>
    </source>
</evidence>
<organism evidence="2">
    <name type="scientific">marine sediment metagenome</name>
    <dbReference type="NCBI Taxonomy" id="412755"/>
    <lineage>
        <taxon>unclassified sequences</taxon>
        <taxon>metagenomes</taxon>
        <taxon>ecological metagenomes</taxon>
    </lineage>
</organism>
<reference evidence="2" key="1">
    <citation type="journal article" date="2015" name="Nature">
        <title>Complex archaea that bridge the gap between prokaryotes and eukaryotes.</title>
        <authorList>
            <person name="Spang A."/>
            <person name="Saw J.H."/>
            <person name="Jorgensen S.L."/>
            <person name="Zaremba-Niedzwiedzka K."/>
            <person name="Martijn J."/>
            <person name="Lind A.E."/>
            <person name="van Eijk R."/>
            <person name="Schleper C."/>
            <person name="Guy L."/>
            <person name="Ettema T.J."/>
        </authorList>
    </citation>
    <scope>NUCLEOTIDE SEQUENCE</scope>
</reference>
<evidence type="ECO:0000256" key="1">
    <source>
        <dbReference type="SAM" id="MobiDB-lite"/>
    </source>
</evidence>
<proteinExistence type="predicted"/>
<dbReference type="AlphaFoldDB" id="A0A0F9WXL5"/>
<name>A0A0F9WXL5_9ZZZZ</name>
<sequence length="54" mass="6282">MKHGGNNVVQLRKTEDQSSIQSHRRGTRLGKDREFVCFQGIRYCADELNFEVAR</sequence>
<feature type="region of interest" description="Disordered" evidence="1">
    <location>
        <begin position="1"/>
        <end position="26"/>
    </location>
</feature>
<accession>A0A0F9WXL5</accession>
<protein>
    <submittedName>
        <fullName evidence="2">Uncharacterized protein</fullName>
    </submittedName>
</protein>
<gene>
    <name evidence="2" type="ORF">LCGC14_0220370</name>
</gene>